<name>A0A058Z8R4_FONAL</name>
<dbReference type="GO" id="GO:0006412">
    <property type="term" value="P:translation"/>
    <property type="evidence" value="ECO:0007669"/>
    <property type="project" value="InterPro"/>
</dbReference>
<protein>
    <recommendedName>
        <fullName evidence="4">Large ribosomal subunit protein bL21m</fullName>
    </recommendedName>
</protein>
<gene>
    <name evidence="6" type="ORF">H696_03010</name>
</gene>
<dbReference type="GeneID" id="20527735"/>
<evidence type="ECO:0000256" key="3">
    <source>
        <dbReference type="ARBA" id="ARBA00023274"/>
    </source>
</evidence>
<dbReference type="Pfam" id="PF00829">
    <property type="entry name" value="Ribosomal_L21p"/>
    <property type="match status" value="1"/>
</dbReference>
<keyword evidence="3" id="KW-0687">Ribonucleoprotein</keyword>
<evidence type="ECO:0000313" key="7">
    <source>
        <dbReference type="Proteomes" id="UP000030693"/>
    </source>
</evidence>
<keyword evidence="7" id="KW-1185">Reference proteome</keyword>
<feature type="region of interest" description="Disordered" evidence="5">
    <location>
        <begin position="319"/>
        <end position="360"/>
    </location>
</feature>
<dbReference type="eggNOG" id="KOG1686">
    <property type="taxonomic scope" value="Eukaryota"/>
</dbReference>
<dbReference type="GO" id="GO:0003735">
    <property type="term" value="F:structural constituent of ribosome"/>
    <property type="evidence" value="ECO:0007669"/>
    <property type="project" value="InterPro"/>
</dbReference>
<evidence type="ECO:0000256" key="4">
    <source>
        <dbReference type="ARBA" id="ARBA00044129"/>
    </source>
</evidence>
<dbReference type="OrthoDB" id="5994at2759"/>
<evidence type="ECO:0000256" key="5">
    <source>
        <dbReference type="SAM" id="MobiDB-lite"/>
    </source>
</evidence>
<dbReference type="GO" id="GO:0003723">
    <property type="term" value="F:RNA binding"/>
    <property type="evidence" value="ECO:0007669"/>
    <property type="project" value="InterPro"/>
</dbReference>
<dbReference type="PANTHER" id="PTHR21349">
    <property type="entry name" value="50S RIBOSOMAL PROTEIN L21"/>
    <property type="match status" value="1"/>
</dbReference>
<dbReference type="InterPro" id="IPR036164">
    <property type="entry name" value="bL21-like_sf"/>
</dbReference>
<proteinExistence type="inferred from homology"/>
<dbReference type="GO" id="GO:0005762">
    <property type="term" value="C:mitochondrial large ribosomal subunit"/>
    <property type="evidence" value="ECO:0007669"/>
    <property type="project" value="TreeGrafter"/>
</dbReference>
<comment type="similarity">
    <text evidence="1">Belongs to the bacterial ribosomal protein bL21 family.</text>
</comment>
<organism evidence="6">
    <name type="scientific">Fonticula alba</name>
    <name type="common">Slime mold</name>
    <dbReference type="NCBI Taxonomy" id="691883"/>
    <lineage>
        <taxon>Eukaryota</taxon>
        <taxon>Rotosphaerida</taxon>
        <taxon>Fonticulaceae</taxon>
        <taxon>Fonticula</taxon>
    </lineage>
</organism>
<evidence type="ECO:0000256" key="2">
    <source>
        <dbReference type="ARBA" id="ARBA00022980"/>
    </source>
</evidence>
<reference evidence="6" key="1">
    <citation type="submission" date="2013-04" db="EMBL/GenBank/DDBJ databases">
        <title>The Genome Sequence of Fonticula alba ATCC 38817.</title>
        <authorList>
            <consortium name="The Broad Institute Genomics Platform"/>
            <person name="Russ C."/>
            <person name="Cuomo C."/>
            <person name="Burger G."/>
            <person name="Gray M.W."/>
            <person name="Holland P.W.H."/>
            <person name="King N."/>
            <person name="Lang F.B.F."/>
            <person name="Roger A.J."/>
            <person name="Ruiz-Trillo I."/>
            <person name="Brown M."/>
            <person name="Walker B."/>
            <person name="Young S."/>
            <person name="Zeng Q."/>
            <person name="Gargeya S."/>
            <person name="Fitzgerald M."/>
            <person name="Haas B."/>
            <person name="Abouelleil A."/>
            <person name="Allen A.W."/>
            <person name="Alvarado L."/>
            <person name="Arachchi H.M."/>
            <person name="Berlin A.M."/>
            <person name="Chapman S.B."/>
            <person name="Gainer-Dewar J."/>
            <person name="Goldberg J."/>
            <person name="Griggs A."/>
            <person name="Gujja S."/>
            <person name="Hansen M."/>
            <person name="Howarth C."/>
            <person name="Imamovic A."/>
            <person name="Ireland A."/>
            <person name="Larimer J."/>
            <person name="McCowan C."/>
            <person name="Murphy C."/>
            <person name="Pearson M."/>
            <person name="Poon T.W."/>
            <person name="Priest M."/>
            <person name="Roberts A."/>
            <person name="Saif S."/>
            <person name="Shea T."/>
            <person name="Sisk P."/>
            <person name="Sykes S."/>
            <person name="Wortman J."/>
            <person name="Nusbaum C."/>
            <person name="Birren B."/>
        </authorList>
    </citation>
    <scope>NUCLEOTIDE SEQUENCE [LARGE SCALE GENOMIC DNA]</scope>
    <source>
        <strain evidence="6">ATCC 38817</strain>
    </source>
</reference>
<evidence type="ECO:0000313" key="6">
    <source>
        <dbReference type="EMBL" id="KCV70655.1"/>
    </source>
</evidence>
<dbReference type="InterPro" id="IPR001787">
    <property type="entry name" value="Ribosomal_bL21"/>
</dbReference>
<dbReference type="AlphaFoldDB" id="A0A058Z8R4"/>
<dbReference type="SUPFAM" id="SSF141091">
    <property type="entry name" value="L21p-like"/>
    <property type="match status" value="1"/>
</dbReference>
<dbReference type="PANTHER" id="PTHR21349:SF0">
    <property type="entry name" value="LARGE RIBOSOMAL SUBUNIT PROTEIN BL21M"/>
    <property type="match status" value="1"/>
</dbReference>
<keyword evidence="2" id="KW-0689">Ribosomal protein</keyword>
<sequence length="360" mass="39344">MLSRTVASSLRGLAVAQTAARPAVAAAVPAAIARTFRTSAVSSIVTGYNSGNVSPFKPVAHTAPVSLVASTNRLLAKVKGEIGLLRLTGYSAGFTKPEESIEHTLAVEGDVPVTEHGPHLDSMARAQELSAICVFSGRSFEIRPEDIVVTHRLRDADVGSQVVLDNVTMVGGRIGDRRFSLVGFPLVNKEYVTVYATVIEQTLGKKVINFKKKRRHGYERKRGHRQKLTVLRINDIIIHNARNPSPLFAEGANYNRTVAQATYDTKKLAAQFSQLNDSRYESYRLRRQAAIAASDTMAMTTGRIRDLPSSRKEFEAQLSLVDESEDEGDEHAGPADMSVAVDRATSRPLNNIYDRVPTSQ</sequence>
<dbReference type="Proteomes" id="UP000030693">
    <property type="component" value="Unassembled WGS sequence"/>
</dbReference>
<dbReference type="HAMAP" id="MF_01363">
    <property type="entry name" value="Ribosomal_bL21"/>
    <property type="match status" value="1"/>
</dbReference>
<accession>A0A058Z8R4</accession>
<dbReference type="EMBL" id="KB932204">
    <property type="protein sequence ID" value="KCV70655.1"/>
    <property type="molecule type" value="Genomic_DNA"/>
</dbReference>
<dbReference type="InterPro" id="IPR028909">
    <property type="entry name" value="bL21-like"/>
</dbReference>
<evidence type="ECO:0000256" key="1">
    <source>
        <dbReference type="ARBA" id="ARBA00008563"/>
    </source>
</evidence>
<dbReference type="RefSeq" id="XP_009495171.1">
    <property type="nucleotide sequence ID" value="XM_009496896.1"/>
</dbReference>
<dbReference type="STRING" id="691883.A0A058Z8R4"/>
<dbReference type="NCBIfam" id="TIGR00061">
    <property type="entry name" value="L21"/>
    <property type="match status" value="1"/>
</dbReference>